<dbReference type="AlphaFoldDB" id="A0A6J5F0Q3"/>
<evidence type="ECO:0000259" key="1">
    <source>
        <dbReference type="SMART" id="SM00849"/>
    </source>
</evidence>
<dbReference type="Pfam" id="PF21221">
    <property type="entry name" value="B_lactamase-like_C"/>
    <property type="match status" value="1"/>
</dbReference>
<dbReference type="SUPFAM" id="SSF56281">
    <property type="entry name" value="Metallo-hydrolase/oxidoreductase"/>
    <property type="match status" value="1"/>
</dbReference>
<accession>A0A6J5F0Q3</accession>
<sequence>MIPNWTIKSTFTLSSTCAKRNRAGALPRCFARQRGRPAGNKPFTMNALEHQLDYPFADALPEPGTVHEVAPGVHWLRMPLPFALDHINLWLLRDEIDGQPGWTVIDCGIASDTIKASWERVFDTVLDGLPVLRVIVTHCHPDHLGLAHWLCEGGDQQRWKVRLWMTLGEYVFGRVMAAGEGSNAGGDGAARHFAQHGLADPELLEQLRNRKSYYPSLVPAMPGQYRRMREGDELEMGGRRWRVVTGFGHSPEHCALHCEDAGLLISGDMVLPRISTNVSVFDIEPEGNPLALYLEALGRYEPMAADTLVLPSHGKPFRGVRTRVAQLRDHHAARLADVRAACAEQPRSAADIVPLMFHRKLDLHQLTFAMGEALAHLHVLWHAGELKRVKGADGVTRFHP</sequence>
<evidence type="ECO:0000313" key="2">
    <source>
        <dbReference type="EMBL" id="CAB3771983.1"/>
    </source>
</evidence>
<dbReference type="Gene3D" id="1.10.10.10">
    <property type="entry name" value="Winged helix-like DNA-binding domain superfamily/Winged helix DNA-binding domain"/>
    <property type="match status" value="1"/>
</dbReference>
<organism evidence="2 3">
    <name type="scientific">Paraburkholderia humisilvae</name>
    <dbReference type="NCBI Taxonomy" id="627669"/>
    <lineage>
        <taxon>Bacteria</taxon>
        <taxon>Pseudomonadati</taxon>
        <taxon>Pseudomonadota</taxon>
        <taxon>Betaproteobacteria</taxon>
        <taxon>Burkholderiales</taxon>
        <taxon>Burkholderiaceae</taxon>
        <taxon>Paraburkholderia</taxon>
    </lineage>
</organism>
<feature type="domain" description="Metallo-beta-lactamase" evidence="1">
    <location>
        <begin position="86"/>
        <end position="313"/>
    </location>
</feature>
<dbReference type="InterPro" id="IPR036866">
    <property type="entry name" value="RibonucZ/Hydroxyglut_hydro"/>
</dbReference>
<keyword evidence="3" id="KW-1185">Reference proteome</keyword>
<dbReference type="EMBL" id="CADIKH010000055">
    <property type="protein sequence ID" value="CAB3771983.1"/>
    <property type="molecule type" value="Genomic_DNA"/>
</dbReference>
<dbReference type="InterPro" id="IPR001279">
    <property type="entry name" value="Metallo-B-lactamas"/>
</dbReference>
<evidence type="ECO:0000313" key="3">
    <source>
        <dbReference type="Proteomes" id="UP000494363"/>
    </source>
</evidence>
<dbReference type="PANTHER" id="PTHR23131">
    <property type="entry name" value="ENDORIBONUCLEASE LACTB2"/>
    <property type="match status" value="1"/>
</dbReference>
<dbReference type="InterPro" id="IPR048933">
    <property type="entry name" value="B_lactamase-like_C"/>
</dbReference>
<name>A0A6J5F0Q3_9BURK</name>
<proteinExistence type="predicted"/>
<dbReference type="Pfam" id="PF00753">
    <property type="entry name" value="Lactamase_B"/>
    <property type="match status" value="1"/>
</dbReference>
<protein>
    <recommendedName>
        <fullName evidence="1">Metallo-beta-lactamase domain-containing protein</fullName>
    </recommendedName>
</protein>
<dbReference type="InterPro" id="IPR036388">
    <property type="entry name" value="WH-like_DNA-bd_sf"/>
</dbReference>
<reference evidence="2 3" key="1">
    <citation type="submission" date="2020-04" db="EMBL/GenBank/DDBJ databases">
        <authorList>
            <person name="De Canck E."/>
        </authorList>
    </citation>
    <scope>NUCLEOTIDE SEQUENCE [LARGE SCALE GENOMIC DNA]</scope>
    <source>
        <strain evidence="2 3">LMG 29542</strain>
    </source>
</reference>
<dbReference type="PANTHER" id="PTHR23131:SF4">
    <property type="entry name" value="METALLO-BETA-LACTAMASE SUPERFAMILY POTEIN"/>
    <property type="match status" value="1"/>
</dbReference>
<gene>
    <name evidence="2" type="ORF">LMG29542_06759</name>
</gene>
<dbReference type="SMART" id="SM00849">
    <property type="entry name" value="Lactamase_B"/>
    <property type="match status" value="1"/>
</dbReference>
<dbReference type="Gene3D" id="3.60.15.10">
    <property type="entry name" value="Ribonuclease Z/Hydroxyacylglutathione hydrolase-like"/>
    <property type="match status" value="1"/>
</dbReference>
<dbReference type="Proteomes" id="UP000494363">
    <property type="component" value="Unassembled WGS sequence"/>
</dbReference>
<dbReference type="InterPro" id="IPR050662">
    <property type="entry name" value="Sec-metab_biosynth-thioest"/>
</dbReference>